<dbReference type="Proteomes" id="UP000095287">
    <property type="component" value="Unplaced"/>
</dbReference>
<dbReference type="PROSITE" id="PS51707">
    <property type="entry name" value="CYTH"/>
    <property type="match status" value="1"/>
</dbReference>
<dbReference type="InterPro" id="IPR033469">
    <property type="entry name" value="CYTH-like_dom_sf"/>
</dbReference>
<dbReference type="SUPFAM" id="SSF55154">
    <property type="entry name" value="CYTH-like phosphatases"/>
    <property type="match status" value="1"/>
</dbReference>
<dbReference type="SMART" id="SM01118">
    <property type="entry name" value="CYTH"/>
    <property type="match status" value="1"/>
</dbReference>
<reference evidence="3" key="1">
    <citation type="submission" date="2016-11" db="UniProtKB">
        <authorList>
            <consortium name="WormBaseParasite"/>
        </authorList>
    </citation>
    <scope>IDENTIFICATION</scope>
</reference>
<dbReference type="CDD" id="cd07890">
    <property type="entry name" value="CYTH-like_AC_IV-like"/>
    <property type="match status" value="1"/>
</dbReference>
<dbReference type="PANTHER" id="PTHR21028:SF2">
    <property type="entry name" value="CYTH DOMAIN-CONTAINING PROTEIN"/>
    <property type="match status" value="1"/>
</dbReference>
<protein>
    <submittedName>
        <fullName evidence="3">CYTH domain-containing protein</fullName>
    </submittedName>
</protein>
<dbReference type="PANTHER" id="PTHR21028">
    <property type="entry name" value="SI:CH211-156B7.4"/>
    <property type="match status" value="1"/>
</dbReference>
<dbReference type="InterPro" id="IPR008173">
    <property type="entry name" value="Adenylyl_cyclase_CyaB"/>
</dbReference>
<dbReference type="WBParaSite" id="L893_g31637.t1">
    <property type="protein sequence ID" value="L893_g31637.t1"/>
    <property type="gene ID" value="L893_g31637"/>
</dbReference>
<evidence type="ECO:0000313" key="2">
    <source>
        <dbReference type="Proteomes" id="UP000095287"/>
    </source>
</evidence>
<dbReference type="GO" id="GO:0016462">
    <property type="term" value="F:pyrophosphatase activity"/>
    <property type="evidence" value="ECO:0007669"/>
    <property type="project" value="UniProtKB-ARBA"/>
</dbReference>
<feature type="domain" description="CYTH" evidence="1">
    <location>
        <begin position="2"/>
        <end position="175"/>
    </location>
</feature>
<proteinExistence type="predicted"/>
<organism evidence="2 3">
    <name type="scientific">Steinernema glaseri</name>
    <dbReference type="NCBI Taxonomy" id="37863"/>
    <lineage>
        <taxon>Eukaryota</taxon>
        <taxon>Metazoa</taxon>
        <taxon>Ecdysozoa</taxon>
        <taxon>Nematoda</taxon>
        <taxon>Chromadorea</taxon>
        <taxon>Rhabditida</taxon>
        <taxon>Tylenchina</taxon>
        <taxon>Panagrolaimomorpha</taxon>
        <taxon>Strongyloidoidea</taxon>
        <taxon>Steinernematidae</taxon>
        <taxon>Steinernema</taxon>
    </lineage>
</organism>
<name>A0A1I8A047_9BILA</name>
<dbReference type="AlphaFoldDB" id="A0A1I8A047"/>
<dbReference type="Pfam" id="PF01928">
    <property type="entry name" value="CYTH"/>
    <property type="match status" value="1"/>
</dbReference>
<dbReference type="InterPro" id="IPR023577">
    <property type="entry name" value="CYTH_domain"/>
</dbReference>
<keyword evidence="2" id="KW-1185">Reference proteome</keyword>
<evidence type="ECO:0000313" key="3">
    <source>
        <dbReference type="WBParaSite" id="L893_g31637.t1"/>
    </source>
</evidence>
<sequence>MPRNVEIKAKVNDLPLLMTRLEALKGKETPVILRQQDTFFKSFNGRLKLRELLNAEGHCEKAELIFYDRPDVEGPKISDFVRTEVADAAGLKAALTSALSVVGQVKKVRTLVIFGQTRIHIDEVEGLGSYMELEVCLRDEQSLEDGEQIAHEIMTLLAIPTEALVSGAYMDALLAT</sequence>
<evidence type="ECO:0000259" key="1">
    <source>
        <dbReference type="PROSITE" id="PS51707"/>
    </source>
</evidence>
<accession>A0A1I8A047</accession>
<dbReference type="Gene3D" id="2.40.320.10">
    <property type="entry name" value="Hypothetical Protein Pfu-838710-001"/>
    <property type="match status" value="1"/>
</dbReference>